<feature type="region of interest" description="Disordered" evidence="1">
    <location>
        <begin position="1"/>
        <end position="26"/>
    </location>
</feature>
<evidence type="ECO:0000313" key="2">
    <source>
        <dbReference type="EMBL" id="MFC5280046.1"/>
    </source>
</evidence>
<protein>
    <submittedName>
        <fullName evidence="2">Nodulation protein</fullName>
    </submittedName>
</protein>
<evidence type="ECO:0000256" key="1">
    <source>
        <dbReference type="SAM" id="MobiDB-lite"/>
    </source>
</evidence>
<sequence length="45" mass="4963">MPADLPNSVTVDYTDGEGEGPGDYPSLQHKIEKAVEVTRRGLEQY</sequence>
<accession>A0ABD5R5Z8</accession>
<evidence type="ECO:0000313" key="3">
    <source>
        <dbReference type="Proteomes" id="UP001596118"/>
    </source>
</evidence>
<organism evidence="2 3">
    <name type="scientific">Halorubrum rubrum</name>
    <dbReference type="NCBI Taxonomy" id="1126240"/>
    <lineage>
        <taxon>Archaea</taxon>
        <taxon>Methanobacteriati</taxon>
        <taxon>Methanobacteriota</taxon>
        <taxon>Stenosarchaea group</taxon>
        <taxon>Halobacteria</taxon>
        <taxon>Halobacteriales</taxon>
        <taxon>Haloferacaceae</taxon>
        <taxon>Halorubrum</taxon>
    </lineage>
</organism>
<dbReference type="AlphaFoldDB" id="A0ABD5R5Z8"/>
<reference evidence="2 3" key="1">
    <citation type="journal article" date="2019" name="Int. J. Syst. Evol. Microbiol.">
        <title>The Global Catalogue of Microorganisms (GCM) 10K type strain sequencing project: providing services to taxonomists for standard genome sequencing and annotation.</title>
        <authorList>
            <consortium name="The Broad Institute Genomics Platform"/>
            <consortium name="The Broad Institute Genome Sequencing Center for Infectious Disease"/>
            <person name="Wu L."/>
            <person name="Ma J."/>
        </authorList>
    </citation>
    <scope>NUCLEOTIDE SEQUENCE [LARGE SCALE GENOMIC DNA]</scope>
    <source>
        <strain evidence="2 3">CGMCC 1.12124</strain>
    </source>
</reference>
<dbReference type="Proteomes" id="UP001596118">
    <property type="component" value="Unassembled WGS sequence"/>
</dbReference>
<name>A0ABD5R5Z8_9EURY</name>
<gene>
    <name evidence="2" type="ORF">ACFPM1_14945</name>
</gene>
<feature type="non-terminal residue" evidence="2">
    <location>
        <position position="45"/>
    </location>
</feature>
<comment type="caution">
    <text evidence="2">The sequence shown here is derived from an EMBL/GenBank/DDBJ whole genome shotgun (WGS) entry which is preliminary data.</text>
</comment>
<keyword evidence="3" id="KW-1185">Reference proteome</keyword>
<proteinExistence type="predicted"/>
<dbReference type="EMBL" id="JBHSKY010000018">
    <property type="protein sequence ID" value="MFC5280046.1"/>
    <property type="molecule type" value="Genomic_DNA"/>
</dbReference>